<name>A0A5C6CWL4_9BACT</name>
<organism evidence="2 3">
    <name type="scientific">Bythopirellula polymerisocia</name>
    <dbReference type="NCBI Taxonomy" id="2528003"/>
    <lineage>
        <taxon>Bacteria</taxon>
        <taxon>Pseudomonadati</taxon>
        <taxon>Planctomycetota</taxon>
        <taxon>Planctomycetia</taxon>
        <taxon>Pirellulales</taxon>
        <taxon>Lacipirellulaceae</taxon>
        <taxon>Bythopirellula</taxon>
    </lineage>
</organism>
<comment type="caution">
    <text evidence="2">The sequence shown here is derived from an EMBL/GenBank/DDBJ whole genome shotgun (WGS) entry which is preliminary data.</text>
</comment>
<dbReference type="RefSeq" id="WP_146449247.1">
    <property type="nucleotide sequence ID" value="NZ_SJPS01000002.1"/>
</dbReference>
<feature type="domain" description="PIN" evidence="1">
    <location>
        <begin position="28"/>
        <end position="119"/>
    </location>
</feature>
<accession>A0A5C6CWL4</accession>
<dbReference type="Proteomes" id="UP000318437">
    <property type="component" value="Unassembled WGS sequence"/>
</dbReference>
<evidence type="ECO:0000313" key="2">
    <source>
        <dbReference type="EMBL" id="TWU28114.1"/>
    </source>
</evidence>
<proteinExistence type="predicted"/>
<keyword evidence="3" id="KW-1185">Reference proteome</keyword>
<evidence type="ECO:0000313" key="3">
    <source>
        <dbReference type="Proteomes" id="UP000318437"/>
    </source>
</evidence>
<dbReference type="SUPFAM" id="SSF88723">
    <property type="entry name" value="PIN domain-like"/>
    <property type="match status" value="1"/>
</dbReference>
<evidence type="ECO:0000259" key="1">
    <source>
        <dbReference type="Pfam" id="PF01850"/>
    </source>
</evidence>
<dbReference type="CDD" id="cd18687">
    <property type="entry name" value="PIN_VapC-like"/>
    <property type="match status" value="1"/>
</dbReference>
<gene>
    <name evidence="2" type="ORF">Pla144_14010</name>
</gene>
<dbReference type="AlphaFoldDB" id="A0A5C6CWL4"/>
<dbReference type="EMBL" id="SJPS01000002">
    <property type="protein sequence ID" value="TWU28114.1"/>
    <property type="molecule type" value="Genomic_DNA"/>
</dbReference>
<dbReference type="Gene3D" id="3.40.50.1010">
    <property type="entry name" value="5'-nuclease"/>
    <property type="match status" value="1"/>
</dbReference>
<sequence>MKSQVYIETTIISYLTAWRSPQLVMAAHQQATREWWDNERQNFELFVSEAVLEEASAGDNEAAQKRMDIAREILELQITDEIRDLAKALLKHGMLPEKAAIDALHIATATLNGMEYLLTWNCRHIANATLQKSMREVCESADLILPILCTPLELRGSYDDE</sequence>
<dbReference type="OrthoDB" id="5625074at2"/>
<protein>
    <submittedName>
        <fullName evidence="2">PIN domain protein</fullName>
    </submittedName>
</protein>
<dbReference type="InterPro" id="IPR029060">
    <property type="entry name" value="PIN-like_dom_sf"/>
</dbReference>
<dbReference type="InterPro" id="IPR002716">
    <property type="entry name" value="PIN_dom"/>
</dbReference>
<reference evidence="2 3" key="1">
    <citation type="submission" date="2019-02" db="EMBL/GenBank/DDBJ databases">
        <title>Deep-cultivation of Planctomycetes and their phenomic and genomic characterization uncovers novel biology.</title>
        <authorList>
            <person name="Wiegand S."/>
            <person name="Jogler M."/>
            <person name="Boedeker C."/>
            <person name="Pinto D."/>
            <person name="Vollmers J."/>
            <person name="Rivas-Marin E."/>
            <person name="Kohn T."/>
            <person name="Peeters S.H."/>
            <person name="Heuer A."/>
            <person name="Rast P."/>
            <person name="Oberbeckmann S."/>
            <person name="Bunk B."/>
            <person name="Jeske O."/>
            <person name="Meyerdierks A."/>
            <person name="Storesund J.E."/>
            <person name="Kallscheuer N."/>
            <person name="Luecker S."/>
            <person name="Lage O.M."/>
            <person name="Pohl T."/>
            <person name="Merkel B.J."/>
            <person name="Hornburger P."/>
            <person name="Mueller R.-W."/>
            <person name="Bruemmer F."/>
            <person name="Labrenz M."/>
            <person name="Spormann A.M."/>
            <person name="Op Den Camp H."/>
            <person name="Overmann J."/>
            <person name="Amann R."/>
            <person name="Jetten M.S.M."/>
            <person name="Mascher T."/>
            <person name="Medema M.H."/>
            <person name="Devos D.P."/>
            <person name="Kaster A.-K."/>
            <person name="Ovreas L."/>
            <person name="Rohde M."/>
            <person name="Galperin M.Y."/>
            <person name="Jogler C."/>
        </authorList>
    </citation>
    <scope>NUCLEOTIDE SEQUENCE [LARGE SCALE GENOMIC DNA]</scope>
    <source>
        <strain evidence="2 3">Pla144</strain>
    </source>
</reference>
<dbReference type="Pfam" id="PF01850">
    <property type="entry name" value="PIN"/>
    <property type="match status" value="1"/>
</dbReference>